<dbReference type="PANTHER" id="PTHR11538:SF26">
    <property type="entry name" value="FERREDOXIN-FOLD ANTICODON-BINDING DOMAIN-CONTAINING PROTEIN 1"/>
    <property type="match status" value="1"/>
</dbReference>
<dbReference type="GO" id="GO:0005737">
    <property type="term" value="C:cytoplasm"/>
    <property type="evidence" value="ECO:0007669"/>
    <property type="project" value="TreeGrafter"/>
</dbReference>
<organism evidence="3 4">
    <name type="scientific">Dimargaris verticillata</name>
    <dbReference type="NCBI Taxonomy" id="2761393"/>
    <lineage>
        <taxon>Eukaryota</taxon>
        <taxon>Fungi</taxon>
        <taxon>Fungi incertae sedis</taxon>
        <taxon>Zoopagomycota</taxon>
        <taxon>Kickxellomycotina</taxon>
        <taxon>Dimargaritomycetes</taxon>
        <taxon>Dimargaritales</taxon>
        <taxon>Dimargaritaceae</taxon>
        <taxon>Dimargaris</taxon>
    </lineage>
</organism>
<dbReference type="InterPro" id="IPR019446">
    <property type="entry name" value="BMT5-like"/>
</dbReference>
<dbReference type="Pfam" id="PF10354">
    <property type="entry name" value="BMT5-like"/>
    <property type="match status" value="1"/>
</dbReference>
<gene>
    <name evidence="3" type="ORF">H4R34_002140</name>
</gene>
<comment type="caution">
    <text evidence="3">The sequence shown here is derived from an EMBL/GenBank/DDBJ whole genome shotgun (WGS) entry which is preliminary data.</text>
</comment>
<feature type="domain" description="25S rRNA (uridine-N(3))-methyltransferase BMT5-like" evidence="2">
    <location>
        <begin position="106"/>
        <end position="273"/>
    </location>
</feature>
<dbReference type="AlphaFoldDB" id="A0A9W8B8M1"/>
<dbReference type="PANTHER" id="PTHR11538">
    <property type="entry name" value="PHENYLALANYL-TRNA SYNTHETASE"/>
    <property type="match status" value="1"/>
</dbReference>
<dbReference type="GO" id="GO:0070042">
    <property type="term" value="F:rRNA (uridine-N3-)-methyltransferase activity"/>
    <property type="evidence" value="ECO:0007669"/>
    <property type="project" value="InterPro"/>
</dbReference>
<dbReference type="EMBL" id="JANBQB010000132">
    <property type="protein sequence ID" value="KAJ1981263.1"/>
    <property type="molecule type" value="Genomic_DNA"/>
</dbReference>
<keyword evidence="4" id="KW-1185">Reference proteome</keyword>
<sequence>MGKSKRPRLQQSLAKLLQRKAVSDAAATKPQEKKRPRTPQRPWKGKFLFTLTDTILLVGEGKYCKPSEQLSGIRTFYYAAHGATGSDALVHATSTADILFYSAIDFAHAVAKVLGSGHHIVATAYDTEKTVLAKYGNDAQVHIDGLRDLGGQVLFGIDATNLQASKPLRTRRFSHIIFNFPHTGAGIKDQNRNVRDNQLLIAGFIQSAADFLTDPTAFPETDNAAGQIQIVTKTGAPYDLWKVKFLGNSSRIVRWEKSYPFVPNLYPGYEHRRTLGLKEGVSSTRNKEILQHAPKTFVFVKAMHASSPPTKQGKPTGVRSKDSDSDSD</sequence>
<reference evidence="3" key="1">
    <citation type="submission" date="2022-07" db="EMBL/GenBank/DDBJ databases">
        <title>Phylogenomic reconstructions and comparative analyses of Kickxellomycotina fungi.</title>
        <authorList>
            <person name="Reynolds N.K."/>
            <person name="Stajich J.E."/>
            <person name="Barry K."/>
            <person name="Grigoriev I.V."/>
            <person name="Crous P."/>
            <person name="Smith M.E."/>
        </authorList>
    </citation>
    <scope>NUCLEOTIDE SEQUENCE</scope>
    <source>
        <strain evidence="3">RSA 567</strain>
    </source>
</reference>
<proteinExistence type="predicted"/>
<evidence type="ECO:0000256" key="1">
    <source>
        <dbReference type="SAM" id="MobiDB-lite"/>
    </source>
</evidence>
<feature type="region of interest" description="Disordered" evidence="1">
    <location>
        <begin position="20"/>
        <end position="42"/>
    </location>
</feature>
<evidence type="ECO:0000259" key="2">
    <source>
        <dbReference type="Pfam" id="PF10354"/>
    </source>
</evidence>
<protein>
    <recommendedName>
        <fullName evidence="2">25S rRNA (uridine-N(3))-methyltransferase BMT5-like domain-containing protein</fullName>
    </recommendedName>
</protein>
<dbReference type="OrthoDB" id="273345at2759"/>
<feature type="compositionally biased region" description="Basic and acidic residues" evidence="1">
    <location>
        <begin position="319"/>
        <end position="328"/>
    </location>
</feature>
<name>A0A9W8B8M1_9FUNG</name>
<dbReference type="GO" id="GO:0070475">
    <property type="term" value="P:rRNA base methylation"/>
    <property type="evidence" value="ECO:0007669"/>
    <property type="project" value="InterPro"/>
</dbReference>
<accession>A0A9W8B8M1</accession>
<dbReference type="Proteomes" id="UP001151582">
    <property type="component" value="Unassembled WGS sequence"/>
</dbReference>
<feature type="region of interest" description="Disordered" evidence="1">
    <location>
        <begin position="304"/>
        <end position="328"/>
    </location>
</feature>
<evidence type="ECO:0000313" key="4">
    <source>
        <dbReference type="Proteomes" id="UP001151582"/>
    </source>
</evidence>
<evidence type="ECO:0000313" key="3">
    <source>
        <dbReference type="EMBL" id="KAJ1981263.1"/>
    </source>
</evidence>